<dbReference type="SUPFAM" id="SSF51905">
    <property type="entry name" value="FAD/NAD(P)-binding domain"/>
    <property type="match status" value="1"/>
</dbReference>
<dbReference type="Proteomes" id="UP000587527">
    <property type="component" value="Unassembled WGS sequence"/>
</dbReference>
<dbReference type="RefSeq" id="WP_184837365.1">
    <property type="nucleotide sequence ID" value="NZ_JACHMN010000002.1"/>
</dbReference>
<dbReference type="InterPro" id="IPR051691">
    <property type="entry name" value="Metab_Enz_Cyan_OpOx_G3PDH"/>
</dbReference>
<sequence length="461" mass="47552">MSVFCGIGVCQACVVDGERPCLSRRSGAVGSDPHALERQARLVVIGAGPAGLSAAIAAADAGLDVVVVDRGARPGGARRPAALIKRAEQHERIHLRLGVDVWRALPDRTLHLTDGAELRPAALILATGAYDRVVPFPGWELPGVITVGGAQAQLKQHGVPRGQRILVAGRGPLLQVAAAGLAAGGAHVVAVADGVPLRKWFGHWPVVARSPRRLLQAAWLRFLLLRHGLTLLPSHELIAADAAGGALRVTVGSSPKGLTKTFDVDLLAVGDGFTPQVELAIALGAATRIDPRDGSVVVVERDQRTTAPGVFVAGEAAGVGGADQAAAMGILAGLAAARHLGVEVQIPARLRRRVASLRRFADALHDVTRIDPGFTAGVADSTILCRCEGVTFGEARAAVADLGVDDPRSLKLVTRVGMGACQGRLCGGAAADLLGADPTPYQHRPVAVPVPLALFASGGHE</sequence>
<evidence type="ECO:0000313" key="5">
    <source>
        <dbReference type="Proteomes" id="UP000587527"/>
    </source>
</evidence>
<evidence type="ECO:0000256" key="1">
    <source>
        <dbReference type="ARBA" id="ARBA00023002"/>
    </source>
</evidence>
<dbReference type="InterPro" id="IPR007419">
    <property type="entry name" value="BFD-like_2Fe2S-bd_dom"/>
</dbReference>
<dbReference type="PANTHER" id="PTHR42949:SF3">
    <property type="entry name" value="ANAEROBIC GLYCEROL-3-PHOSPHATE DEHYDROGENASE SUBUNIT B"/>
    <property type="match status" value="1"/>
</dbReference>
<dbReference type="EMBL" id="JACHMN010000002">
    <property type="protein sequence ID" value="MBB5870169.1"/>
    <property type="molecule type" value="Genomic_DNA"/>
</dbReference>
<accession>A0A841BSL1</accession>
<dbReference type="Pfam" id="PF04324">
    <property type="entry name" value="Fer2_BFD"/>
    <property type="match status" value="1"/>
</dbReference>
<dbReference type="PRINTS" id="PR00469">
    <property type="entry name" value="PNDRDTASEII"/>
</dbReference>
<evidence type="ECO:0000313" key="4">
    <source>
        <dbReference type="EMBL" id="MBB5870169.1"/>
    </source>
</evidence>
<keyword evidence="5" id="KW-1185">Reference proteome</keyword>
<gene>
    <name evidence="4" type="ORF">F4553_003548</name>
</gene>
<evidence type="ECO:0000259" key="2">
    <source>
        <dbReference type="Pfam" id="PF04324"/>
    </source>
</evidence>
<dbReference type="CDD" id="cd19946">
    <property type="entry name" value="GlpA-like_Fer2_BFD-like"/>
    <property type="match status" value="1"/>
</dbReference>
<keyword evidence="1" id="KW-0560">Oxidoreductase</keyword>
<dbReference type="GO" id="GO:0016491">
    <property type="term" value="F:oxidoreductase activity"/>
    <property type="evidence" value="ECO:0007669"/>
    <property type="project" value="UniProtKB-KW"/>
</dbReference>
<dbReference type="InterPro" id="IPR036188">
    <property type="entry name" value="FAD/NAD-bd_sf"/>
</dbReference>
<dbReference type="PRINTS" id="PR00368">
    <property type="entry name" value="FADPNR"/>
</dbReference>
<dbReference type="Gene3D" id="3.50.50.60">
    <property type="entry name" value="FAD/NAD(P)-binding domain"/>
    <property type="match status" value="3"/>
</dbReference>
<protein>
    <submittedName>
        <fullName evidence="4">NADPH-dependent 2,4-dienoyl-CoA reductase/sulfur reductase-like enzyme</fullName>
    </submittedName>
</protein>
<dbReference type="Pfam" id="PF07992">
    <property type="entry name" value="Pyr_redox_2"/>
    <property type="match status" value="1"/>
</dbReference>
<dbReference type="AlphaFoldDB" id="A0A841BSL1"/>
<dbReference type="Gene3D" id="1.10.10.1100">
    <property type="entry name" value="BFD-like [2Fe-2S]-binding domain"/>
    <property type="match status" value="1"/>
</dbReference>
<name>A0A841BSL1_9ACTN</name>
<proteinExistence type="predicted"/>
<feature type="domain" description="BFD-like [2Fe-2S]-binding" evidence="2">
    <location>
        <begin position="383"/>
        <end position="434"/>
    </location>
</feature>
<dbReference type="PANTHER" id="PTHR42949">
    <property type="entry name" value="ANAEROBIC GLYCEROL-3-PHOSPHATE DEHYDROGENASE SUBUNIT B"/>
    <property type="match status" value="1"/>
</dbReference>
<feature type="domain" description="FAD/NAD(P)-binding" evidence="3">
    <location>
        <begin position="41"/>
        <end position="327"/>
    </location>
</feature>
<organism evidence="4 5">
    <name type="scientific">Allocatelliglobosispora scoriae</name>
    <dbReference type="NCBI Taxonomy" id="643052"/>
    <lineage>
        <taxon>Bacteria</taxon>
        <taxon>Bacillati</taxon>
        <taxon>Actinomycetota</taxon>
        <taxon>Actinomycetes</taxon>
        <taxon>Micromonosporales</taxon>
        <taxon>Micromonosporaceae</taxon>
        <taxon>Allocatelliglobosispora</taxon>
    </lineage>
</organism>
<reference evidence="4 5" key="1">
    <citation type="submission" date="2020-08" db="EMBL/GenBank/DDBJ databases">
        <title>Sequencing the genomes of 1000 actinobacteria strains.</title>
        <authorList>
            <person name="Klenk H.-P."/>
        </authorList>
    </citation>
    <scope>NUCLEOTIDE SEQUENCE [LARGE SCALE GENOMIC DNA]</scope>
    <source>
        <strain evidence="4 5">DSM 45362</strain>
    </source>
</reference>
<comment type="caution">
    <text evidence="4">The sequence shown here is derived from an EMBL/GenBank/DDBJ whole genome shotgun (WGS) entry which is preliminary data.</text>
</comment>
<dbReference type="InterPro" id="IPR041854">
    <property type="entry name" value="BFD-like_2Fe2S-bd_dom_sf"/>
</dbReference>
<dbReference type="InterPro" id="IPR023753">
    <property type="entry name" value="FAD/NAD-binding_dom"/>
</dbReference>
<evidence type="ECO:0000259" key="3">
    <source>
        <dbReference type="Pfam" id="PF07992"/>
    </source>
</evidence>